<organism evidence="10">
    <name type="scientific">Picocystis salinarum</name>
    <dbReference type="NCBI Taxonomy" id="88271"/>
    <lineage>
        <taxon>Eukaryota</taxon>
        <taxon>Viridiplantae</taxon>
        <taxon>Chlorophyta</taxon>
        <taxon>Picocystophyceae</taxon>
        <taxon>Picocystales</taxon>
        <taxon>Picocystaceae</taxon>
        <taxon>Picocystis</taxon>
    </lineage>
</organism>
<dbReference type="PANTHER" id="PTHR20426:SF0">
    <property type="entry name" value="18S RRNA AMINOCARBOXYPROPYLTRANSFERASE"/>
    <property type="match status" value="1"/>
</dbReference>
<feature type="binding site" evidence="6">
    <location>
        <position position="135"/>
    </location>
    <ligand>
        <name>S-adenosyl-L-methionine</name>
        <dbReference type="ChEBI" id="CHEBI:59789"/>
    </ligand>
</feature>
<evidence type="ECO:0000256" key="1">
    <source>
        <dbReference type="ARBA" id="ARBA00022490"/>
    </source>
</evidence>
<evidence type="ECO:0000259" key="8">
    <source>
        <dbReference type="Pfam" id="PF04034"/>
    </source>
</evidence>
<feature type="domain" description="RNase L inhibitor RLI-like possible metal-binding" evidence="9">
    <location>
        <begin position="73"/>
        <end position="105"/>
    </location>
</feature>
<dbReference type="AlphaFoldDB" id="A0A7S3UGD8"/>
<dbReference type="HAMAP" id="MF_01116">
    <property type="entry name" value="TSR3"/>
    <property type="match status" value="1"/>
</dbReference>
<dbReference type="Pfam" id="PF04068">
    <property type="entry name" value="Fer4_RLI"/>
    <property type="match status" value="1"/>
</dbReference>
<dbReference type="PANTHER" id="PTHR20426">
    <property type="entry name" value="RIBOSOME BIOGENESIS PROTEIN TSR3 HOMOLOG"/>
    <property type="match status" value="1"/>
</dbReference>
<feature type="binding site" evidence="6">
    <location>
        <position position="87"/>
    </location>
    <ligand>
        <name>S-adenosyl-L-methionine</name>
        <dbReference type="ChEBI" id="CHEBI:59789"/>
    </ligand>
</feature>
<comment type="similarity">
    <text evidence="6">Belongs to the TDD superfamily. TSR3 family.</text>
</comment>
<feature type="domain" description="16S/18S rRNA aminocarboxypropyltransferase Tsr3 C-terminal" evidence="8">
    <location>
        <begin position="109"/>
        <end position="235"/>
    </location>
</feature>
<dbReference type="GO" id="GO:0030490">
    <property type="term" value="P:maturation of SSU-rRNA"/>
    <property type="evidence" value="ECO:0007669"/>
    <property type="project" value="TreeGrafter"/>
</dbReference>
<feature type="binding site" evidence="6">
    <location>
        <position position="158"/>
    </location>
    <ligand>
        <name>S-adenosyl-L-methionine</name>
        <dbReference type="ChEBI" id="CHEBI:59789"/>
    </ligand>
</feature>
<gene>
    <name evidence="10" type="ORF">PSAL00342_LOCUS7874</name>
</gene>
<comment type="function">
    <text evidence="6">Aminocarboxypropyltransferase that catalyzes the aminocarboxypropyl transfer on pseudouridine in 18S rRNA. It constitutes the last step in biosynthesis of the hypermodified N1-methyl-N3-(3-amino-3-carboxypropyl) pseudouridine (m1acp3-Psi).</text>
</comment>
<feature type="compositionally biased region" description="Acidic residues" evidence="7">
    <location>
        <begin position="269"/>
        <end position="280"/>
    </location>
</feature>
<evidence type="ECO:0000259" key="9">
    <source>
        <dbReference type="Pfam" id="PF04068"/>
    </source>
</evidence>
<evidence type="ECO:0000256" key="4">
    <source>
        <dbReference type="ARBA" id="ARBA00022679"/>
    </source>
</evidence>
<sequence>MDARRSRVDPTARRSWKGTRQALEAMGLDPSSEETCDVATPWNVGACKTRKDDVDVSEANVDVGTPHELHVALAMWDLGQCDAKRCTGRKLARMNMVRELRLGQRFPGVVLSPNGQSVVSSKDVSIIRTHGLAVVDCSWAQLEHVPFHKMHGHTVRLLPWLLAANPVNYGKPSKLSCAEALAAALYIAGCPSDAHAVLDKFNWGHAFVSLNQELLDAYASCKDGAEIIDVQRTFLETGRVYSDTESDADDVEGTFVKDGKRMPLFPPSESDEESETDADT</sequence>
<evidence type="ECO:0000256" key="2">
    <source>
        <dbReference type="ARBA" id="ARBA00022517"/>
    </source>
</evidence>
<evidence type="ECO:0000313" key="10">
    <source>
        <dbReference type="EMBL" id="CAE0613973.1"/>
    </source>
</evidence>
<dbReference type="InterPro" id="IPR022968">
    <property type="entry name" value="Tsr3-like"/>
</dbReference>
<evidence type="ECO:0000256" key="7">
    <source>
        <dbReference type="SAM" id="MobiDB-lite"/>
    </source>
</evidence>
<keyword evidence="4 6" id="KW-0808">Transferase</keyword>
<dbReference type="InterPro" id="IPR007177">
    <property type="entry name" value="Tsr3_C"/>
</dbReference>
<evidence type="ECO:0000256" key="5">
    <source>
        <dbReference type="ARBA" id="ARBA00022691"/>
    </source>
</evidence>
<evidence type="ECO:0000256" key="6">
    <source>
        <dbReference type="HAMAP-Rule" id="MF_03146"/>
    </source>
</evidence>
<dbReference type="NCBIfam" id="NF002621">
    <property type="entry name" value="PRK02287.1"/>
    <property type="match status" value="1"/>
</dbReference>
<dbReference type="GO" id="GO:0000455">
    <property type="term" value="P:enzyme-directed rRNA pseudouridine synthesis"/>
    <property type="evidence" value="ECO:0007669"/>
    <property type="project" value="UniProtKB-UniRule"/>
</dbReference>
<keyword evidence="3 6" id="KW-0698">rRNA processing</keyword>
<dbReference type="EMBL" id="HBIS01009689">
    <property type="protein sequence ID" value="CAE0613973.1"/>
    <property type="molecule type" value="Transcribed_RNA"/>
</dbReference>
<keyword evidence="2 6" id="KW-0690">Ribosome biogenesis</keyword>
<name>A0A7S3UGD8_9CHLO</name>
<evidence type="ECO:0000256" key="3">
    <source>
        <dbReference type="ARBA" id="ARBA00022552"/>
    </source>
</evidence>
<protein>
    <recommendedName>
        <fullName evidence="6">18S rRNA aminocarboxypropyltransferase</fullName>
        <ecNumber evidence="6">2.5.1.157</ecNumber>
    </recommendedName>
</protein>
<keyword evidence="5 6" id="KW-0949">S-adenosyl-L-methionine</keyword>
<dbReference type="EC" id="2.5.1.157" evidence="6"/>
<dbReference type="InterPro" id="IPR007209">
    <property type="entry name" value="RNaseL-inhib-like_metal-bd_dom"/>
</dbReference>
<reference evidence="10" key="1">
    <citation type="submission" date="2021-01" db="EMBL/GenBank/DDBJ databases">
        <authorList>
            <person name="Corre E."/>
            <person name="Pelletier E."/>
            <person name="Niang G."/>
            <person name="Scheremetjew M."/>
            <person name="Finn R."/>
            <person name="Kale V."/>
            <person name="Holt S."/>
            <person name="Cochrane G."/>
            <person name="Meng A."/>
            <person name="Brown T."/>
            <person name="Cohen L."/>
        </authorList>
    </citation>
    <scope>NUCLEOTIDE SEQUENCE</scope>
    <source>
        <strain evidence="10">CCMP1897</strain>
    </source>
</reference>
<keyword evidence="1" id="KW-0963">Cytoplasm</keyword>
<proteinExistence type="inferred from homology"/>
<feature type="region of interest" description="Disordered" evidence="7">
    <location>
        <begin position="245"/>
        <end position="280"/>
    </location>
</feature>
<comment type="catalytic activity">
    <reaction evidence="6">
        <text>an N(1)-methylpseudouridine in rRNA + S-adenosyl-L-methionine = N(1)-methyl-N(3)-[(3S)-3-amino-3-carboxypropyl]pseudouridine in rRNA + S-methyl-5'-thioadenosine + H(+)</text>
        <dbReference type="Rhea" id="RHEA:63296"/>
        <dbReference type="Rhea" id="RHEA-COMP:11634"/>
        <dbReference type="Rhea" id="RHEA-COMP:16310"/>
        <dbReference type="ChEBI" id="CHEBI:15378"/>
        <dbReference type="ChEBI" id="CHEBI:17509"/>
        <dbReference type="ChEBI" id="CHEBI:59789"/>
        <dbReference type="ChEBI" id="CHEBI:74890"/>
        <dbReference type="ChEBI" id="CHEBI:146234"/>
        <dbReference type="EC" id="2.5.1.157"/>
    </reaction>
</comment>
<accession>A0A7S3UGD8</accession>
<dbReference type="Pfam" id="PF04034">
    <property type="entry name" value="Ribo_biogen_C"/>
    <property type="match status" value="1"/>
</dbReference>
<dbReference type="GO" id="GO:1904047">
    <property type="term" value="F:S-adenosyl-L-methionine binding"/>
    <property type="evidence" value="ECO:0007669"/>
    <property type="project" value="UniProtKB-UniRule"/>
</dbReference>
<dbReference type="GO" id="GO:0106388">
    <property type="term" value="F:rRNA small subunit aminocarboxypropyltransferase activity"/>
    <property type="evidence" value="ECO:0007669"/>
    <property type="project" value="UniProtKB-EC"/>
</dbReference>
<comment type="caution">
    <text evidence="6">Lacks conserved residue(s) required for the propagation of feature annotation.</text>
</comment>